<sequence>MATSSSSFSSSSKYDVFLSFREEDTRENFTSHLFVTLCRKKIKTFIDEDVNKEDEIPSALVDAIEESKISIIIFSKDYAFSTWCLDEVVKIHECEKLNGQIVIPNFYHVHPFDVWKQAESFGKASTEHEKHFKKIPEKVKKWRDALIEVSYLVGHESINIRLEAELVDVIVKDVLKKLEDIIVSTDLDGLVGINSQIEQVKSLLCFRLQDFRFVGIWGMSGIGKITLAKAIFKQYLSDFEGKCFMTNVRQKTQQEGGLEYIQKQVFSYLLDENLEKGPNIPYYTKKRLQCLKICIVLDDVDKLEQLEALAKRLKGLGLGSRIIITTRDTSVWRGVYI</sequence>
<gene>
    <name evidence="1" type="ORF">OWV82_006690</name>
</gene>
<proteinExistence type="predicted"/>
<protein>
    <submittedName>
        <fullName evidence="1">Disease resistance protein (TIR-NBS-LRR class)</fullName>
    </submittedName>
</protein>
<accession>A0ACC1YHQ0</accession>
<evidence type="ECO:0000313" key="2">
    <source>
        <dbReference type="Proteomes" id="UP001164539"/>
    </source>
</evidence>
<name>A0ACC1YHQ0_MELAZ</name>
<evidence type="ECO:0000313" key="1">
    <source>
        <dbReference type="EMBL" id="KAJ4723306.1"/>
    </source>
</evidence>
<dbReference type="Proteomes" id="UP001164539">
    <property type="component" value="Chromosome 3"/>
</dbReference>
<reference evidence="1 2" key="1">
    <citation type="journal article" date="2023" name="Science">
        <title>Complex scaffold remodeling in plant triterpene biosynthesis.</title>
        <authorList>
            <person name="De La Pena R."/>
            <person name="Hodgson H."/>
            <person name="Liu J.C."/>
            <person name="Stephenson M.J."/>
            <person name="Martin A.C."/>
            <person name="Owen C."/>
            <person name="Harkess A."/>
            <person name="Leebens-Mack J."/>
            <person name="Jimenez L.E."/>
            <person name="Osbourn A."/>
            <person name="Sattely E.S."/>
        </authorList>
    </citation>
    <scope>NUCLEOTIDE SEQUENCE [LARGE SCALE GENOMIC DNA]</scope>
    <source>
        <strain evidence="2">cv. JPN11</strain>
        <tissue evidence="1">Leaf</tissue>
    </source>
</reference>
<comment type="caution">
    <text evidence="1">The sequence shown here is derived from an EMBL/GenBank/DDBJ whole genome shotgun (WGS) entry which is preliminary data.</text>
</comment>
<dbReference type="EMBL" id="CM051396">
    <property type="protein sequence ID" value="KAJ4723306.1"/>
    <property type="molecule type" value="Genomic_DNA"/>
</dbReference>
<organism evidence="1 2">
    <name type="scientific">Melia azedarach</name>
    <name type="common">Chinaberry tree</name>
    <dbReference type="NCBI Taxonomy" id="155640"/>
    <lineage>
        <taxon>Eukaryota</taxon>
        <taxon>Viridiplantae</taxon>
        <taxon>Streptophyta</taxon>
        <taxon>Embryophyta</taxon>
        <taxon>Tracheophyta</taxon>
        <taxon>Spermatophyta</taxon>
        <taxon>Magnoliopsida</taxon>
        <taxon>eudicotyledons</taxon>
        <taxon>Gunneridae</taxon>
        <taxon>Pentapetalae</taxon>
        <taxon>rosids</taxon>
        <taxon>malvids</taxon>
        <taxon>Sapindales</taxon>
        <taxon>Meliaceae</taxon>
        <taxon>Melia</taxon>
    </lineage>
</organism>
<keyword evidence="2" id="KW-1185">Reference proteome</keyword>